<reference evidence="1 2" key="1">
    <citation type="journal article" date="2015" name="Int. J. Syst. Evol. Microbiol.">
        <title>Carboxylicivirga linearis sp. nov., isolated from a sea cucumber culture pond.</title>
        <authorList>
            <person name="Wang F.Q."/>
            <person name="Zhou Y.X."/>
            <person name="Lin X.Z."/>
            <person name="Chen G.J."/>
            <person name="Du Z.J."/>
        </authorList>
    </citation>
    <scope>NUCLEOTIDE SEQUENCE [LARGE SCALE GENOMIC DNA]</scope>
    <source>
        <strain evidence="1 2">FB218</strain>
    </source>
</reference>
<name>A0ABS5JZS0_9BACT</name>
<dbReference type="RefSeq" id="WP_212218198.1">
    <property type="nucleotide sequence ID" value="NZ_JAGUCO010000023.1"/>
</dbReference>
<proteinExistence type="predicted"/>
<dbReference type="Proteomes" id="UP000708576">
    <property type="component" value="Unassembled WGS sequence"/>
</dbReference>
<organism evidence="1 2">
    <name type="scientific">Carboxylicivirga linearis</name>
    <dbReference type="NCBI Taxonomy" id="1628157"/>
    <lineage>
        <taxon>Bacteria</taxon>
        <taxon>Pseudomonadati</taxon>
        <taxon>Bacteroidota</taxon>
        <taxon>Bacteroidia</taxon>
        <taxon>Marinilabiliales</taxon>
        <taxon>Marinilabiliaceae</taxon>
        <taxon>Carboxylicivirga</taxon>
    </lineage>
</organism>
<sequence>MSKYSEISERIGHKGYCAIPSIDMATDLKKAVMLDNSFHAFELVFKINRFAPLPITKDEVEAMHIISLAFGSGIRQFCKN</sequence>
<protein>
    <submittedName>
        <fullName evidence="1">Uncharacterized protein</fullName>
    </submittedName>
</protein>
<evidence type="ECO:0000313" key="2">
    <source>
        <dbReference type="Proteomes" id="UP000708576"/>
    </source>
</evidence>
<accession>A0ABS5JZS0</accession>
<keyword evidence="2" id="KW-1185">Reference proteome</keyword>
<evidence type="ECO:0000313" key="1">
    <source>
        <dbReference type="EMBL" id="MBS2100412.1"/>
    </source>
</evidence>
<comment type="caution">
    <text evidence="1">The sequence shown here is derived from an EMBL/GenBank/DDBJ whole genome shotgun (WGS) entry which is preliminary data.</text>
</comment>
<gene>
    <name evidence="1" type="ORF">KEM10_19155</name>
</gene>
<dbReference type="EMBL" id="JAGUCO010000023">
    <property type="protein sequence ID" value="MBS2100412.1"/>
    <property type="molecule type" value="Genomic_DNA"/>
</dbReference>